<comment type="caution">
    <text evidence="6">The sequence shown here is derived from an EMBL/GenBank/DDBJ whole genome shotgun (WGS) entry which is preliminary data.</text>
</comment>
<evidence type="ECO:0000256" key="4">
    <source>
        <dbReference type="PROSITE-ProRule" id="PRU00134"/>
    </source>
</evidence>
<protein>
    <recommendedName>
        <fullName evidence="5">MYND-type domain-containing protein</fullName>
    </recommendedName>
</protein>
<dbReference type="AlphaFoldDB" id="A0AAN7ZZS4"/>
<dbReference type="InterPro" id="IPR002893">
    <property type="entry name" value="Znf_MYND"/>
</dbReference>
<feature type="domain" description="MYND-type" evidence="5">
    <location>
        <begin position="14"/>
        <end position="57"/>
    </location>
</feature>
<dbReference type="SUPFAM" id="SSF144232">
    <property type="entry name" value="HIT/MYND zinc finger-like"/>
    <property type="match status" value="1"/>
</dbReference>
<organism evidence="6 7">
    <name type="scientific">Elasticomyces elasticus</name>
    <dbReference type="NCBI Taxonomy" id="574655"/>
    <lineage>
        <taxon>Eukaryota</taxon>
        <taxon>Fungi</taxon>
        <taxon>Dikarya</taxon>
        <taxon>Ascomycota</taxon>
        <taxon>Pezizomycotina</taxon>
        <taxon>Dothideomycetes</taxon>
        <taxon>Dothideomycetidae</taxon>
        <taxon>Mycosphaerellales</taxon>
        <taxon>Teratosphaeriaceae</taxon>
        <taxon>Elasticomyces</taxon>
    </lineage>
</organism>
<dbReference type="EMBL" id="JAVRQU010000021">
    <property type="protein sequence ID" value="KAK5691385.1"/>
    <property type="molecule type" value="Genomic_DNA"/>
</dbReference>
<gene>
    <name evidence="6" type="ORF">LTR97_011378</name>
</gene>
<keyword evidence="1" id="KW-0479">Metal-binding</keyword>
<dbReference type="GO" id="GO:0008270">
    <property type="term" value="F:zinc ion binding"/>
    <property type="evidence" value="ECO:0007669"/>
    <property type="project" value="UniProtKB-KW"/>
</dbReference>
<dbReference type="Pfam" id="PF01753">
    <property type="entry name" value="zf-MYND"/>
    <property type="match status" value="1"/>
</dbReference>
<evidence type="ECO:0000256" key="1">
    <source>
        <dbReference type="ARBA" id="ARBA00022723"/>
    </source>
</evidence>
<dbReference type="Gene3D" id="6.10.140.2220">
    <property type="match status" value="1"/>
</dbReference>
<evidence type="ECO:0000256" key="2">
    <source>
        <dbReference type="ARBA" id="ARBA00022771"/>
    </source>
</evidence>
<evidence type="ECO:0000259" key="5">
    <source>
        <dbReference type="PROSITE" id="PS50865"/>
    </source>
</evidence>
<accession>A0AAN7ZZS4</accession>
<reference evidence="6" key="1">
    <citation type="submission" date="2023-08" db="EMBL/GenBank/DDBJ databases">
        <title>Black Yeasts Isolated from many extreme environments.</title>
        <authorList>
            <person name="Coleine C."/>
            <person name="Stajich J.E."/>
            <person name="Selbmann L."/>
        </authorList>
    </citation>
    <scope>NUCLEOTIDE SEQUENCE</scope>
    <source>
        <strain evidence="6">CCFEE 5810</strain>
    </source>
</reference>
<proteinExistence type="predicted"/>
<dbReference type="PROSITE" id="PS50865">
    <property type="entry name" value="ZF_MYND_2"/>
    <property type="match status" value="1"/>
</dbReference>
<sequence length="285" mass="31598">MAECNPATMTNQVCGICGLGANSTTGGELFRCSRWKHSRYCSKDCQIKDWPLHKAACKLLADPLSYRKGIQSMSLPSGPGQDQIAFPAISVFPELLDLQNTSGSGAIIYTMVGAVLQIQKNDFTELPVTKLLGYPLGIKSVPTRGLLRSNYCVAVLDVDMDPDSSTYGEALPWRIRPGGVLLARADGRHVKVLHVQAVCDYMRTKVKEIFQFKIRKDEGKEEGVDVQAFVESLFTPEAFAYAWEVMKQEALVRGKEGWENMDCPVQLKKEAWQEEESPKKVEGGC</sequence>
<evidence type="ECO:0000256" key="3">
    <source>
        <dbReference type="ARBA" id="ARBA00022833"/>
    </source>
</evidence>
<evidence type="ECO:0000313" key="7">
    <source>
        <dbReference type="Proteomes" id="UP001310594"/>
    </source>
</evidence>
<keyword evidence="3" id="KW-0862">Zinc</keyword>
<keyword evidence="2 4" id="KW-0863">Zinc-finger</keyword>
<name>A0AAN7ZZS4_9PEZI</name>
<evidence type="ECO:0000313" key="6">
    <source>
        <dbReference type="EMBL" id="KAK5691385.1"/>
    </source>
</evidence>
<dbReference type="Proteomes" id="UP001310594">
    <property type="component" value="Unassembled WGS sequence"/>
</dbReference>